<dbReference type="InterPro" id="IPR050732">
    <property type="entry name" value="Beta-glucan_modifiers"/>
</dbReference>
<dbReference type="Proteomes" id="UP000268093">
    <property type="component" value="Unassembled WGS sequence"/>
</dbReference>
<gene>
    <name evidence="22" type="ORF">BC936DRAFT_137938</name>
</gene>
<proteinExistence type="inferred from homology"/>
<keyword evidence="6" id="KW-1003">Cell membrane</keyword>
<keyword evidence="12" id="KW-0325">Glycoprotein</keyword>
<evidence type="ECO:0000256" key="10">
    <source>
        <dbReference type="ARBA" id="ARBA00022801"/>
    </source>
</evidence>
<organism evidence="22 23">
    <name type="scientific">Jimgerdemannia flammicorona</name>
    <dbReference type="NCBI Taxonomy" id="994334"/>
    <lineage>
        <taxon>Eukaryota</taxon>
        <taxon>Fungi</taxon>
        <taxon>Fungi incertae sedis</taxon>
        <taxon>Mucoromycota</taxon>
        <taxon>Mucoromycotina</taxon>
        <taxon>Endogonomycetes</taxon>
        <taxon>Endogonales</taxon>
        <taxon>Endogonaceae</taxon>
        <taxon>Jimgerdemannia</taxon>
    </lineage>
</organism>
<evidence type="ECO:0000256" key="2">
    <source>
        <dbReference type="ARBA" id="ARBA00004191"/>
    </source>
</evidence>
<reference evidence="22 23" key="1">
    <citation type="journal article" date="2018" name="New Phytol.">
        <title>Phylogenomics of Endogonaceae and evolution of mycorrhizas within Mucoromycota.</title>
        <authorList>
            <person name="Chang Y."/>
            <person name="Desiro A."/>
            <person name="Na H."/>
            <person name="Sandor L."/>
            <person name="Lipzen A."/>
            <person name="Clum A."/>
            <person name="Barry K."/>
            <person name="Grigoriev I.V."/>
            <person name="Martin F.M."/>
            <person name="Stajich J.E."/>
            <person name="Smith M.E."/>
            <person name="Bonito G."/>
            <person name="Spatafora J.W."/>
        </authorList>
    </citation>
    <scope>NUCLEOTIDE SEQUENCE [LARGE SCALE GENOMIC DNA]</scope>
    <source>
        <strain evidence="22 23">GMNB39</strain>
    </source>
</reference>
<dbReference type="PANTHER" id="PTHR16631:SF17">
    <property type="entry name" value="GLUCAN ENDO-1,3-BETA-GLUCOSIDASE BTGC"/>
    <property type="match status" value="1"/>
</dbReference>
<keyword evidence="9" id="KW-0732">Signal</keyword>
<evidence type="ECO:0000256" key="18">
    <source>
        <dbReference type="ARBA" id="ARBA00043078"/>
    </source>
</evidence>
<evidence type="ECO:0000256" key="13">
    <source>
        <dbReference type="ARBA" id="ARBA00023277"/>
    </source>
</evidence>
<feature type="region of interest" description="Disordered" evidence="20">
    <location>
        <begin position="82"/>
        <end position="104"/>
    </location>
</feature>
<evidence type="ECO:0000256" key="14">
    <source>
        <dbReference type="ARBA" id="ARBA00023316"/>
    </source>
</evidence>
<evidence type="ECO:0000256" key="15">
    <source>
        <dbReference type="ARBA" id="ARBA00023326"/>
    </source>
</evidence>
<name>A0A433CWC8_9FUNG</name>
<dbReference type="GO" id="GO:0000272">
    <property type="term" value="P:polysaccharide catabolic process"/>
    <property type="evidence" value="ECO:0007669"/>
    <property type="project" value="UniProtKB-KW"/>
</dbReference>
<evidence type="ECO:0000256" key="4">
    <source>
        <dbReference type="ARBA" id="ARBA00008773"/>
    </source>
</evidence>
<dbReference type="GO" id="GO:0009986">
    <property type="term" value="C:cell surface"/>
    <property type="evidence" value="ECO:0007669"/>
    <property type="project" value="TreeGrafter"/>
</dbReference>
<feature type="transmembrane region" description="Helical" evidence="21">
    <location>
        <begin position="51"/>
        <end position="75"/>
    </location>
</feature>
<keyword evidence="7" id="KW-0134">Cell wall</keyword>
<evidence type="ECO:0000256" key="21">
    <source>
        <dbReference type="SAM" id="Phobius"/>
    </source>
</evidence>
<protein>
    <recommendedName>
        <fullName evidence="5">glucan endo-1,3-beta-D-glucosidase</fullName>
        <ecNumber evidence="5">3.2.1.39</ecNumber>
    </recommendedName>
    <alternativeName>
        <fullName evidence="18">Endo-1,3-beta-glucanase btgC</fullName>
    </alternativeName>
    <alternativeName>
        <fullName evidence="17">Laminarinase btgC</fullName>
    </alternativeName>
</protein>
<sequence length="413" mass="45848">GRPRSCLYEESIIPCYFSFDPFGHHHHRHPATHAMPPTTAPKPNSIWASSLVLWAGGGVALLIVGALAGGLGYYFTRGGGSSSLSSSSNTTSTSPISPNTNTSITLDPRFSRSFWGINYTPLGAQLDMGCGVTQDNVIEDLKILYQLTPRIRLYGMDCRQAEFVLNGLKLLNVSMGVVLTIWVDPNSTTYQRQYDTFFSVIKTYGYDHLIGVSVGNEAIYRNDITVQNLTARIADVRAKITAAGYPEIPVYTTDNQKLDQLIPAEDVLMDNVHPFFAGVTSQQAANWTWTYFWESDQSVANQYGRPALISETGWPTFPANASQQAAVPSVENLQVLLDTFICQANMRNVPYFFFEFMDEPWKAIVFQALVESYWGLFDQNRVLKNITLPQCPLPVFVVGDVKIPQPTPLNMTG</sequence>
<evidence type="ECO:0000256" key="12">
    <source>
        <dbReference type="ARBA" id="ARBA00023180"/>
    </source>
</evidence>
<evidence type="ECO:0000256" key="17">
    <source>
        <dbReference type="ARBA" id="ARBA00042373"/>
    </source>
</evidence>
<evidence type="ECO:0000256" key="3">
    <source>
        <dbReference type="ARBA" id="ARBA00004401"/>
    </source>
</evidence>
<evidence type="ECO:0000256" key="5">
    <source>
        <dbReference type="ARBA" id="ARBA00012780"/>
    </source>
</evidence>
<comment type="function">
    <text evidence="16">Glucanases play a role in cell expansion during growth, in cell-cell fusion during mating, and in spore release during sporulation. This enzyme may be involved in beta-glucan degradation. Active on laminarin and lichenan.</text>
</comment>
<dbReference type="SUPFAM" id="SSF51445">
    <property type="entry name" value="(Trans)glycosidases"/>
    <property type="match status" value="1"/>
</dbReference>
<evidence type="ECO:0000256" key="8">
    <source>
        <dbReference type="ARBA" id="ARBA00022525"/>
    </source>
</evidence>
<dbReference type="OrthoDB" id="77201at2759"/>
<evidence type="ECO:0000256" key="7">
    <source>
        <dbReference type="ARBA" id="ARBA00022512"/>
    </source>
</evidence>
<dbReference type="GO" id="GO:0009277">
    <property type="term" value="C:fungal-type cell wall"/>
    <property type="evidence" value="ECO:0007669"/>
    <property type="project" value="TreeGrafter"/>
</dbReference>
<evidence type="ECO:0000256" key="11">
    <source>
        <dbReference type="ARBA" id="ARBA00023136"/>
    </source>
</evidence>
<evidence type="ECO:0000313" key="22">
    <source>
        <dbReference type="EMBL" id="RUP42889.1"/>
    </source>
</evidence>
<dbReference type="GO" id="GO:0005576">
    <property type="term" value="C:extracellular region"/>
    <property type="evidence" value="ECO:0007669"/>
    <property type="project" value="TreeGrafter"/>
</dbReference>
<dbReference type="GO" id="GO:0042973">
    <property type="term" value="F:glucan endo-1,3-beta-D-glucosidase activity"/>
    <property type="evidence" value="ECO:0007669"/>
    <property type="project" value="UniProtKB-EC"/>
</dbReference>
<dbReference type="EC" id="3.2.1.39" evidence="5"/>
<comment type="caution">
    <text evidence="22">The sequence shown here is derived from an EMBL/GenBank/DDBJ whole genome shotgun (WGS) entry which is preliminary data.</text>
</comment>
<keyword evidence="21" id="KW-1133">Transmembrane helix</keyword>
<keyword evidence="21" id="KW-0812">Transmembrane</keyword>
<comment type="subcellular location">
    <subcellularLocation>
        <location evidence="3">Cell membrane</location>
        <topology evidence="3">Single-pass type II membrane protein</topology>
    </subcellularLocation>
    <subcellularLocation>
        <location evidence="2">Secreted</location>
        <location evidence="2">Cell wall</location>
    </subcellularLocation>
</comment>
<accession>A0A433CWC8</accession>
<dbReference type="InterPro" id="IPR017853">
    <property type="entry name" value="GH"/>
</dbReference>
<keyword evidence="14" id="KW-0961">Cell wall biogenesis/degradation</keyword>
<dbReference type="GO" id="GO:0005886">
    <property type="term" value="C:plasma membrane"/>
    <property type="evidence" value="ECO:0007669"/>
    <property type="project" value="UniProtKB-SubCell"/>
</dbReference>
<evidence type="ECO:0000256" key="16">
    <source>
        <dbReference type="ARBA" id="ARBA00037649"/>
    </source>
</evidence>
<dbReference type="InterPro" id="IPR000490">
    <property type="entry name" value="Glyco_hydro_17"/>
</dbReference>
<evidence type="ECO:0000256" key="9">
    <source>
        <dbReference type="ARBA" id="ARBA00022729"/>
    </source>
</evidence>
<comment type="similarity">
    <text evidence="4 19">Belongs to the glycosyl hydrolase 17 family.</text>
</comment>
<evidence type="ECO:0000256" key="6">
    <source>
        <dbReference type="ARBA" id="ARBA00022475"/>
    </source>
</evidence>
<evidence type="ECO:0000256" key="19">
    <source>
        <dbReference type="RuleBase" id="RU004335"/>
    </source>
</evidence>
<keyword evidence="23" id="KW-1185">Reference proteome</keyword>
<keyword evidence="10 22" id="KW-0378">Hydrolase</keyword>
<keyword evidence="15" id="KW-0624">Polysaccharide degradation</keyword>
<dbReference type="PANTHER" id="PTHR16631">
    <property type="entry name" value="GLUCAN 1,3-BETA-GLUCOSIDASE"/>
    <property type="match status" value="1"/>
</dbReference>
<comment type="catalytic activity">
    <reaction evidence="1">
        <text>Hydrolysis of (1-&gt;3)-beta-D-glucosidic linkages in (1-&gt;3)-beta-D-glucans.</text>
        <dbReference type="EC" id="3.2.1.39"/>
    </reaction>
</comment>
<dbReference type="EMBL" id="RBNI01012187">
    <property type="protein sequence ID" value="RUP42889.1"/>
    <property type="molecule type" value="Genomic_DNA"/>
</dbReference>
<dbReference type="Gene3D" id="3.20.20.80">
    <property type="entry name" value="Glycosidases"/>
    <property type="match status" value="1"/>
</dbReference>
<dbReference type="AlphaFoldDB" id="A0A433CWC8"/>
<evidence type="ECO:0000256" key="1">
    <source>
        <dbReference type="ARBA" id="ARBA00000382"/>
    </source>
</evidence>
<dbReference type="Pfam" id="PF00332">
    <property type="entry name" value="Glyco_hydro_17"/>
    <property type="match status" value="1"/>
</dbReference>
<keyword evidence="13" id="KW-0119">Carbohydrate metabolism</keyword>
<evidence type="ECO:0000313" key="23">
    <source>
        <dbReference type="Proteomes" id="UP000268093"/>
    </source>
</evidence>
<dbReference type="GO" id="GO:0071555">
    <property type="term" value="P:cell wall organization"/>
    <property type="evidence" value="ECO:0007669"/>
    <property type="project" value="UniProtKB-KW"/>
</dbReference>
<evidence type="ECO:0000256" key="20">
    <source>
        <dbReference type="SAM" id="MobiDB-lite"/>
    </source>
</evidence>
<feature type="non-terminal residue" evidence="22">
    <location>
        <position position="1"/>
    </location>
</feature>
<keyword evidence="11 21" id="KW-0472">Membrane</keyword>
<keyword evidence="8" id="KW-0964">Secreted</keyword>